<accession>A0A485L2D5</accession>
<comment type="catalytic activity">
    <reaction evidence="1">
        <text>AMP + diphosphate = 5-phospho-alpha-D-ribose 1-diphosphate + adenine</text>
        <dbReference type="Rhea" id="RHEA:16609"/>
        <dbReference type="ChEBI" id="CHEBI:16708"/>
        <dbReference type="ChEBI" id="CHEBI:33019"/>
        <dbReference type="ChEBI" id="CHEBI:58017"/>
        <dbReference type="ChEBI" id="CHEBI:456215"/>
        <dbReference type="EC" id="2.4.2.7"/>
    </reaction>
</comment>
<comment type="subunit">
    <text evidence="6">Homodimer.</text>
</comment>
<evidence type="ECO:0000313" key="15">
    <source>
        <dbReference type="Proteomes" id="UP000332933"/>
    </source>
</evidence>
<evidence type="ECO:0000256" key="3">
    <source>
        <dbReference type="ARBA" id="ARBA00004496"/>
    </source>
</evidence>
<protein>
    <recommendedName>
        <fullName evidence="7">adenine phosphoribosyltransferase</fullName>
        <ecNumber evidence="7">2.4.2.7</ecNumber>
    </recommendedName>
</protein>
<dbReference type="GO" id="GO:0006166">
    <property type="term" value="P:purine ribonucleoside salvage"/>
    <property type="evidence" value="ECO:0007669"/>
    <property type="project" value="UniProtKB-KW"/>
</dbReference>
<name>A0A485L2D5_9STRA</name>
<dbReference type="GO" id="GO:0016208">
    <property type="term" value="F:AMP binding"/>
    <property type="evidence" value="ECO:0007669"/>
    <property type="project" value="TreeGrafter"/>
</dbReference>
<reference evidence="14 15" key="1">
    <citation type="submission" date="2019-03" db="EMBL/GenBank/DDBJ databases">
        <authorList>
            <person name="Gaulin E."/>
            <person name="Dumas B."/>
        </authorList>
    </citation>
    <scope>NUCLEOTIDE SEQUENCE [LARGE SCALE GENOMIC DNA]</scope>
    <source>
        <strain evidence="14">CBS 568.67</strain>
    </source>
</reference>
<evidence type="ECO:0000256" key="10">
    <source>
        <dbReference type="ARBA" id="ARBA00022679"/>
    </source>
</evidence>
<feature type="domain" description="Phosphoribosyltransferase" evidence="12">
    <location>
        <begin position="32"/>
        <end position="171"/>
    </location>
</feature>
<dbReference type="NCBIfam" id="NF002636">
    <property type="entry name" value="PRK02304.1-5"/>
    <property type="match status" value="1"/>
</dbReference>
<comment type="function">
    <text evidence="2">Catalyzes a salvage reaction resulting in the formation of AMP, that is energically less costly than de novo synthesis.</text>
</comment>
<dbReference type="InterPro" id="IPR000836">
    <property type="entry name" value="PRTase_dom"/>
</dbReference>
<dbReference type="CDD" id="cd06223">
    <property type="entry name" value="PRTases_typeI"/>
    <property type="match status" value="1"/>
</dbReference>
<dbReference type="SUPFAM" id="SSF53271">
    <property type="entry name" value="PRTase-like"/>
    <property type="match status" value="1"/>
</dbReference>
<comment type="pathway">
    <text evidence="4">Purine metabolism; AMP biosynthesis via salvage pathway; AMP from adenine: step 1/1.</text>
</comment>
<keyword evidence="8" id="KW-0963">Cytoplasm</keyword>
<evidence type="ECO:0000256" key="7">
    <source>
        <dbReference type="ARBA" id="ARBA00011893"/>
    </source>
</evidence>
<dbReference type="EMBL" id="VJMH01005571">
    <property type="protein sequence ID" value="KAF0694428.1"/>
    <property type="molecule type" value="Genomic_DNA"/>
</dbReference>
<dbReference type="EMBL" id="CAADRA010005592">
    <property type="protein sequence ID" value="VFT91543.1"/>
    <property type="molecule type" value="Genomic_DNA"/>
</dbReference>
<evidence type="ECO:0000256" key="4">
    <source>
        <dbReference type="ARBA" id="ARBA00004659"/>
    </source>
</evidence>
<keyword evidence="10" id="KW-0808">Transferase</keyword>
<organism evidence="14 15">
    <name type="scientific">Aphanomyces stellatus</name>
    <dbReference type="NCBI Taxonomy" id="120398"/>
    <lineage>
        <taxon>Eukaryota</taxon>
        <taxon>Sar</taxon>
        <taxon>Stramenopiles</taxon>
        <taxon>Oomycota</taxon>
        <taxon>Saprolegniomycetes</taxon>
        <taxon>Saprolegniales</taxon>
        <taxon>Verrucalvaceae</taxon>
        <taxon>Aphanomyces</taxon>
    </lineage>
</organism>
<dbReference type="InterPro" id="IPR029057">
    <property type="entry name" value="PRTase-like"/>
</dbReference>
<dbReference type="GO" id="GO:0006168">
    <property type="term" value="P:adenine salvage"/>
    <property type="evidence" value="ECO:0007669"/>
    <property type="project" value="TreeGrafter"/>
</dbReference>
<reference evidence="13" key="2">
    <citation type="submission" date="2019-06" db="EMBL/GenBank/DDBJ databases">
        <title>Genomics analysis of Aphanomyces spp. identifies a new class of oomycete effector associated with host adaptation.</title>
        <authorList>
            <person name="Gaulin E."/>
        </authorList>
    </citation>
    <scope>NUCLEOTIDE SEQUENCE</scope>
    <source>
        <strain evidence="13">CBS 578.67</strain>
    </source>
</reference>
<dbReference type="AlphaFoldDB" id="A0A485L2D5"/>
<evidence type="ECO:0000256" key="11">
    <source>
        <dbReference type="ARBA" id="ARBA00022726"/>
    </source>
</evidence>
<keyword evidence="15" id="KW-1185">Reference proteome</keyword>
<dbReference type="InterPro" id="IPR050054">
    <property type="entry name" value="UPRTase/APRTase"/>
</dbReference>
<dbReference type="GO" id="GO:0044209">
    <property type="term" value="P:AMP salvage"/>
    <property type="evidence" value="ECO:0007669"/>
    <property type="project" value="TreeGrafter"/>
</dbReference>
<dbReference type="PANTHER" id="PTHR32315:SF3">
    <property type="entry name" value="ADENINE PHOSPHORIBOSYLTRANSFERASE"/>
    <property type="match status" value="1"/>
</dbReference>
<dbReference type="GO" id="GO:0005737">
    <property type="term" value="C:cytoplasm"/>
    <property type="evidence" value="ECO:0007669"/>
    <property type="project" value="UniProtKB-SubCell"/>
</dbReference>
<gene>
    <name evidence="14" type="primary">Aste57867_14725</name>
    <name evidence="13" type="ORF">As57867_014670</name>
    <name evidence="14" type="ORF">ASTE57867_14725</name>
</gene>
<dbReference type="EC" id="2.4.2.7" evidence="7"/>
<evidence type="ECO:0000313" key="14">
    <source>
        <dbReference type="EMBL" id="VFT91543.1"/>
    </source>
</evidence>
<evidence type="ECO:0000256" key="6">
    <source>
        <dbReference type="ARBA" id="ARBA00011738"/>
    </source>
</evidence>
<dbReference type="Proteomes" id="UP000332933">
    <property type="component" value="Unassembled WGS sequence"/>
</dbReference>
<evidence type="ECO:0000259" key="12">
    <source>
        <dbReference type="Pfam" id="PF00156"/>
    </source>
</evidence>
<dbReference type="FunFam" id="3.40.50.2020:FF:000004">
    <property type="entry name" value="Adenine phosphoribosyltransferase"/>
    <property type="match status" value="1"/>
</dbReference>
<dbReference type="GO" id="GO:0003999">
    <property type="term" value="F:adenine phosphoribosyltransferase activity"/>
    <property type="evidence" value="ECO:0007669"/>
    <property type="project" value="UniProtKB-EC"/>
</dbReference>
<evidence type="ECO:0000256" key="2">
    <source>
        <dbReference type="ARBA" id="ARBA00003968"/>
    </source>
</evidence>
<dbReference type="PANTHER" id="PTHR32315">
    <property type="entry name" value="ADENINE PHOSPHORIBOSYLTRANSFERASE"/>
    <property type="match status" value="1"/>
</dbReference>
<dbReference type="GO" id="GO:0002055">
    <property type="term" value="F:adenine binding"/>
    <property type="evidence" value="ECO:0007669"/>
    <property type="project" value="TreeGrafter"/>
</dbReference>
<dbReference type="Pfam" id="PF00156">
    <property type="entry name" value="Pribosyltran"/>
    <property type="match status" value="1"/>
</dbReference>
<evidence type="ECO:0000256" key="8">
    <source>
        <dbReference type="ARBA" id="ARBA00022490"/>
    </source>
</evidence>
<sequence length="196" mass="21074">MASQEDARLRQVASCIPIAPFKGVAFYDVGGLLASPEAFAACIDLLVAYCEPFADRITSIGCFDARGFLVGPPVAMRLKKKIFMLRKPNKMPRVSHTVRYGKEYTGDDKSGDDGLCIQEGAVQSGDVVLLIDDLLATGGTMGAGIDLVKQCGGEVLSCVCLIELGALKGRDRLVQTHPNTTFFNLLSEDLWAAQTQ</sequence>
<evidence type="ECO:0000313" key="13">
    <source>
        <dbReference type="EMBL" id="KAF0694428.1"/>
    </source>
</evidence>
<proteinExistence type="inferred from homology"/>
<keyword evidence="11" id="KW-0660">Purine salvage</keyword>
<evidence type="ECO:0000256" key="9">
    <source>
        <dbReference type="ARBA" id="ARBA00022676"/>
    </source>
</evidence>
<dbReference type="OrthoDB" id="363185at2759"/>
<evidence type="ECO:0000256" key="5">
    <source>
        <dbReference type="ARBA" id="ARBA00008391"/>
    </source>
</evidence>
<keyword evidence="9" id="KW-0328">Glycosyltransferase</keyword>
<comment type="similarity">
    <text evidence="5">Belongs to the purine/pyrimidine phosphoribosyltransferase family.</text>
</comment>
<evidence type="ECO:0000256" key="1">
    <source>
        <dbReference type="ARBA" id="ARBA00000868"/>
    </source>
</evidence>
<dbReference type="Gene3D" id="3.40.50.2020">
    <property type="match status" value="1"/>
</dbReference>
<comment type="subcellular location">
    <subcellularLocation>
        <location evidence="3">Cytoplasm</location>
    </subcellularLocation>
</comment>